<name>A0A8C9IPB4_9PRIM</name>
<proteinExistence type="predicted"/>
<organism evidence="1 2">
    <name type="scientific">Piliocolobus tephrosceles</name>
    <name type="common">Ugandan red Colobus</name>
    <dbReference type="NCBI Taxonomy" id="591936"/>
    <lineage>
        <taxon>Eukaryota</taxon>
        <taxon>Metazoa</taxon>
        <taxon>Chordata</taxon>
        <taxon>Craniata</taxon>
        <taxon>Vertebrata</taxon>
        <taxon>Euteleostomi</taxon>
        <taxon>Mammalia</taxon>
        <taxon>Eutheria</taxon>
        <taxon>Euarchontoglires</taxon>
        <taxon>Primates</taxon>
        <taxon>Haplorrhini</taxon>
        <taxon>Catarrhini</taxon>
        <taxon>Cercopithecidae</taxon>
        <taxon>Colobinae</taxon>
        <taxon>Piliocolobus</taxon>
    </lineage>
</organism>
<accession>A0A8C9IPB4</accession>
<evidence type="ECO:0000313" key="1">
    <source>
        <dbReference type="Ensembl" id="ENSPTEP00000038852.1"/>
    </source>
</evidence>
<dbReference type="Proteomes" id="UP000694416">
    <property type="component" value="Unplaced"/>
</dbReference>
<evidence type="ECO:0000313" key="2">
    <source>
        <dbReference type="Proteomes" id="UP000694416"/>
    </source>
</evidence>
<reference evidence="1" key="1">
    <citation type="submission" date="2025-08" db="UniProtKB">
        <authorList>
            <consortium name="Ensembl"/>
        </authorList>
    </citation>
    <scope>IDENTIFICATION</scope>
</reference>
<dbReference type="AlphaFoldDB" id="A0A8C9IPB4"/>
<protein>
    <submittedName>
        <fullName evidence="1">Uncharacterized protein</fullName>
    </submittedName>
</protein>
<keyword evidence="2" id="KW-1185">Reference proteome</keyword>
<reference evidence="1" key="2">
    <citation type="submission" date="2025-09" db="UniProtKB">
        <authorList>
            <consortium name="Ensembl"/>
        </authorList>
    </citation>
    <scope>IDENTIFICATION</scope>
</reference>
<dbReference type="Ensembl" id="ENSPTET00000052326.1">
    <property type="protein sequence ID" value="ENSPTEP00000038852.1"/>
    <property type="gene ID" value="ENSPTEG00000036044.1"/>
</dbReference>
<sequence length="104" mass="11413">MRREPRNCEVSRSIFRVSELSWSWAPVVRLSEPLARRREVVGSSQPVKEGGGKNCHRADFHLPVVSSGGPNPVSFSFLLVCPFDLPIVLGKGSGVQVTAGWEKP</sequence>